<feature type="domain" description="DUF6593" evidence="1">
    <location>
        <begin position="38"/>
        <end position="188"/>
    </location>
</feature>
<comment type="caution">
    <text evidence="2">The sequence shown here is derived from an EMBL/GenBank/DDBJ whole genome shotgun (WGS) entry which is preliminary data.</text>
</comment>
<dbReference type="Proteomes" id="UP001556367">
    <property type="component" value="Unassembled WGS sequence"/>
</dbReference>
<organism evidence="2 3">
    <name type="scientific">Hohenbuehelia grisea</name>
    <dbReference type="NCBI Taxonomy" id="104357"/>
    <lineage>
        <taxon>Eukaryota</taxon>
        <taxon>Fungi</taxon>
        <taxon>Dikarya</taxon>
        <taxon>Basidiomycota</taxon>
        <taxon>Agaricomycotina</taxon>
        <taxon>Agaricomycetes</taxon>
        <taxon>Agaricomycetidae</taxon>
        <taxon>Agaricales</taxon>
        <taxon>Pleurotineae</taxon>
        <taxon>Pleurotaceae</taxon>
        <taxon>Hohenbuehelia</taxon>
    </lineage>
</organism>
<evidence type="ECO:0000313" key="2">
    <source>
        <dbReference type="EMBL" id="KAL0957085.1"/>
    </source>
</evidence>
<evidence type="ECO:0000313" key="3">
    <source>
        <dbReference type="Proteomes" id="UP001556367"/>
    </source>
</evidence>
<dbReference type="Pfam" id="PF20236">
    <property type="entry name" value="DUF6593"/>
    <property type="match status" value="1"/>
</dbReference>
<name>A0ABR3JPJ7_9AGAR</name>
<dbReference type="EMBL" id="JASNQZ010000006">
    <property type="protein sequence ID" value="KAL0957085.1"/>
    <property type="molecule type" value="Genomic_DNA"/>
</dbReference>
<accession>A0ABR3JPJ7</accession>
<protein>
    <recommendedName>
        <fullName evidence="1">DUF6593 domain-containing protein</fullName>
    </recommendedName>
</protein>
<evidence type="ECO:0000259" key="1">
    <source>
        <dbReference type="Pfam" id="PF20236"/>
    </source>
</evidence>
<dbReference type="InterPro" id="IPR046528">
    <property type="entry name" value="DUF6593"/>
</dbReference>
<gene>
    <name evidence="2" type="ORF">HGRIS_003181</name>
</gene>
<proteinExistence type="predicted"/>
<sequence>MLPTSAFQHFILEDITGELTGSEFIELDERMKYRVRCTIKEPKRTVYTIYNALDEARTPGRTAAGMSAISLLEYGEKNSLGLVSYPATPCIPMKNYLVKTNNKGSSKLKQRKFRASDGQEYCWCWRAYADHEWTCYSSTGKQIAHYAMKPECEPPYVGSSGSALVVEEAYPHLADEILTSLLIMRHIQKYNL</sequence>
<reference evidence="3" key="1">
    <citation type="submission" date="2024-06" db="EMBL/GenBank/DDBJ databases">
        <title>Multi-omics analyses provide insights into the biosynthesis of the anticancer antibiotic pleurotin in Hohenbuehelia grisea.</title>
        <authorList>
            <person name="Weaver J.A."/>
            <person name="Alberti F."/>
        </authorList>
    </citation>
    <scope>NUCLEOTIDE SEQUENCE [LARGE SCALE GENOMIC DNA]</scope>
    <source>
        <strain evidence="3">T-177</strain>
    </source>
</reference>
<keyword evidence="3" id="KW-1185">Reference proteome</keyword>